<dbReference type="AlphaFoldDB" id="A0A842ITC3"/>
<name>A0A842ITC3_9FLAO</name>
<dbReference type="EMBL" id="JACLCP010000004">
    <property type="protein sequence ID" value="MBC2846141.1"/>
    <property type="molecule type" value="Genomic_DNA"/>
</dbReference>
<dbReference type="Proteomes" id="UP000533900">
    <property type="component" value="Unassembled WGS sequence"/>
</dbReference>
<keyword evidence="2" id="KW-1185">Reference proteome</keyword>
<proteinExistence type="predicted"/>
<sequence length="99" mass="11344">MTEEQTISWILMALAIASSHEAVDRKAISMVADSINHAVPTSQELELSIKWLLHRNLITEENKKYVLTHSGKSECDKAFKKSGRFAIWKQLEKVIKNYD</sequence>
<dbReference type="RefSeq" id="WP_185789851.1">
    <property type="nucleotide sequence ID" value="NZ_JACLCP010000004.1"/>
</dbReference>
<gene>
    <name evidence="1" type="ORF">H7F21_13620</name>
</gene>
<comment type="caution">
    <text evidence="1">The sequence shown here is derived from an EMBL/GenBank/DDBJ whole genome shotgun (WGS) entry which is preliminary data.</text>
</comment>
<protein>
    <submittedName>
        <fullName evidence="1">Uncharacterized protein</fullName>
    </submittedName>
</protein>
<reference evidence="1" key="1">
    <citation type="submission" date="2020-08" db="EMBL/GenBank/DDBJ databases">
        <title>Winogradskyella ouciana sp. nov., isolated from the hadal seawater of the Mariana Trench.</title>
        <authorList>
            <person name="He X."/>
        </authorList>
    </citation>
    <scope>NUCLEOTIDE SEQUENCE [LARGE SCALE GENOMIC DNA]</scope>
    <source>
        <strain evidence="1">KCTC 52348</strain>
    </source>
</reference>
<evidence type="ECO:0000313" key="2">
    <source>
        <dbReference type="Proteomes" id="UP000533900"/>
    </source>
</evidence>
<accession>A0A842ITC3</accession>
<organism evidence="1 2">
    <name type="scientific">Winogradskyella flava</name>
    <dbReference type="NCBI Taxonomy" id="1884876"/>
    <lineage>
        <taxon>Bacteria</taxon>
        <taxon>Pseudomonadati</taxon>
        <taxon>Bacteroidota</taxon>
        <taxon>Flavobacteriia</taxon>
        <taxon>Flavobacteriales</taxon>
        <taxon>Flavobacteriaceae</taxon>
        <taxon>Winogradskyella</taxon>
    </lineage>
</organism>
<evidence type="ECO:0000313" key="1">
    <source>
        <dbReference type="EMBL" id="MBC2846141.1"/>
    </source>
</evidence>